<sequence length="70" mass="7968">MSNLIIGIAILAVALTLYLKLRARRLATPVEVVPDRTSRRDRPCPRCQYTLGYKPAPCRKCRIYPQPNQA</sequence>
<keyword evidence="2" id="KW-1185">Reference proteome</keyword>
<gene>
    <name evidence="1" type="ORF">FCL40_09885</name>
</gene>
<protein>
    <submittedName>
        <fullName evidence="1">Uncharacterized protein</fullName>
    </submittedName>
</protein>
<comment type="caution">
    <text evidence="1">The sequence shown here is derived from an EMBL/GenBank/DDBJ whole genome shotgun (WGS) entry which is preliminary data.</text>
</comment>
<proteinExistence type="predicted"/>
<organism evidence="1 2">
    <name type="scientific">Ferrimonas sediminicola</name>
    <dbReference type="NCBI Taxonomy" id="2569538"/>
    <lineage>
        <taxon>Bacteria</taxon>
        <taxon>Pseudomonadati</taxon>
        <taxon>Pseudomonadota</taxon>
        <taxon>Gammaproteobacteria</taxon>
        <taxon>Alteromonadales</taxon>
        <taxon>Ferrimonadaceae</taxon>
        <taxon>Ferrimonas</taxon>
    </lineage>
</organism>
<accession>A0A4U1BF13</accession>
<name>A0A4U1BF13_9GAMM</name>
<evidence type="ECO:0000313" key="2">
    <source>
        <dbReference type="Proteomes" id="UP000305674"/>
    </source>
</evidence>
<dbReference type="AlphaFoldDB" id="A0A4U1BF13"/>
<reference evidence="1 2" key="1">
    <citation type="submission" date="2019-04" db="EMBL/GenBank/DDBJ databases">
        <authorList>
            <person name="Hwang J.C."/>
        </authorList>
    </citation>
    <scope>NUCLEOTIDE SEQUENCE [LARGE SCALE GENOMIC DNA]</scope>
    <source>
        <strain evidence="1 2">IMCC35001</strain>
    </source>
</reference>
<dbReference type="RefSeq" id="WP_136853133.1">
    <property type="nucleotide sequence ID" value="NZ_SWCI01000005.1"/>
</dbReference>
<dbReference type="EMBL" id="SWCI01000005">
    <property type="protein sequence ID" value="TKB48940.1"/>
    <property type="molecule type" value="Genomic_DNA"/>
</dbReference>
<dbReference type="Proteomes" id="UP000305674">
    <property type="component" value="Unassembled WGS sequence"/>
</dbReference>
<evidence type="ECO:0000313" key="1">
    <source>
        <dbReference type="EMBL" id="TKB48940.1"/>
    </source>
</evidence>